<dbReference type="OrthoDB" id="1434796at2"/>
<feature type="transmembrane region" description="Helical" evidence="1">
    <location>
        <begin position="162"/>
        <end position="186"/>
    </location>
</feature>
<keyword evidence="3" id="KW-1185">Reference proteome</keyword>
<comment type="caution">
    <text evidence="2">The sequence shown here is derived from an EMBL/GenBank/DDBJ whole genome shotgun (WGS) entry which is preliminary data.</text>
</comment>
<keyword evidence="1" id="KW-1133">Transmembrane helix</keyword>
<gene>
    <name evidence="2" type="ORF">EZV76_02825</name>
</gene>
<sequence>MTYTVITLATVSLVLFYWLYVLFSTCFHSQLSVWSALKENLVPVMQATILSTKTLRMRKFVWVEALIVFENFCGHPIQRTIRLKDRQPHLNRFLPGNVLHIGLDPSKRPNDPILFIPTNHRISFVLVLFCCFFMVAYVIGYFYLMAITIYRINIFPERYERIFASSAVWQLSLVFVIIYLFLRWYLLQNELLTKKSTKKMNWDLLYSGLGAKAIIQDYKDTGVRIQKNPKIEFTYTFLDLIGRGIQGTDVKTIHKKEMGALADIGEVEIMYIAHKPGISRLVENLENKEIPKIIRLLIQVVIFVLSILILLLFYQDMFQMDSSLLNPFSFVFHF</sequence>
<dbReference type="RefSeq" id="WP_136565061.1">
    <property type="nucleotide sequence ID" value="NZ_SNTZ01000001.1"/>
</dbReference>
<accession>A0A4S8RRD6</accession>
<dbReference type="EMBL" id="SNTZ01000001">
    <property type="protein sequence ID" value="THV61277.1"/>
    <property type="molecule type" value="Genomic_DNA"/>
</dbReference>
<protein>
    <submittedName>
        <fullName evidence="2">Uncharacterized protein</fullName>
    </submittedName>
</protein>
<keyword evidence="1" id="KW-0472">Membrane</keyword>
<evidence type="ECO:0000313" key="2">
    <source>
        <dbReference type="EMBL" id="THV61277.1"/>
    </source>
</evidence>
<dbReference type="Proteomes" id="UP000310406">
    <property type="component" value="Unassembled WGS sequence"/>
</dbReference>
<reference evidence="2 3" key="1">
    <citation type="submission" date="2019-03" db="EMBL/GenBank/DDBJ databases">
        <title>Muricauda SCR12 sp.nov, a marine bacterium isolated from Pacific Ocean:the Okinawa trough.</title>
        <authorList>
            <person name="Liu L."/>
        </authorList>
    </citation>
    <scope>NUCLEOTIDE SEQUENCE [LARGE SCALE GENOMIC DNA]</scope>
    <source>
        <strain evidence="2 3">SCR12</strain>
    </source>
</reference>
<dbReference type="AlphaFoldDB" id="A0A4S8RRD6"/>
<feature type="transmembrane region" description="Helical" evidence="1">
    <location>
        <begin position="6"/>
        <end position="23"/>
    </location>
</feature>
<evidence type="ECO:0000256" key="1">
    <source>
        <dbReference type="SAM" id="Phobius"/>
    </source>
</evidence>
<name>A0A4S8RRD6_9FLAO</name>
<keyword evidence="1" id="KW-0812">Transmembrane</keyword>
<proteinExistence type="predicted"/>
<evidence type="ECO:0000313" key="3">
    <source>
        <dbReference type="Proteomes" id="UP000310406"/>
    </source>
</evidence>
<feature type="transmembrane region" description="Helical" evidence="1">
    <location>
        <begin position="124"/>
        <end position="150"/>
    </location>
</feature>
<feature type="transmembrane region" description="Helical" evidence="1">
    <location>
        <begin position="293"/>
        <end position="314"/>
    </location>
</feature>
<organism evidence="2 3">
    <name type="scientific">Flagellimonas alvinocaridis</name>
    <dbReference type="NCBI Taxonomy" id="2530200"/>
    <lineage>
        <taxon>Bacteria</taxon>
        <taxon>Pseudomonadati</taxon>
        <taxon>Bacteroidota</taxon>
        <taxon>Flavobacteriia</taxon>
        <taxon>Flavobacteriales</taxon>
        <taxon>Flavobacteriaceae</taxon>
        <taxon>Flagellimonas</taxon>
    </lineage>
</organism>